<dbReference type="Proteomes" id="UP000002620">
    <property type="component" value="Chromosome"/>
</dbReference>
<evidence type="ECO:0000256" key="1">
    <source>
        <dbReference type="ARBA" id="ARBA00004496"/>
    </source>
</evidence>
<dbReference type="InterPro" id="IPR009080">
    <property type="entry name" value="tRNAsynth_Ia_anticodon-bd"/>
</dbReference>
<keyword evidence="4 13" id="KW-0963">Cytoplasm</keyword>
<dbReference type="eggNOG" id="COG0215">
    <property type="taxonomic scope" value="Bacteria"/>
</dbReference>
<feature type="binding site" evidence="13">
    <location>
        <position position="233"/>
    </location>
    <ligand>
        <name>Zn(2+)</name>
        <dbReference type="ChEBI" id="CHEBI:29105"/>
    </ligand>
</feature>
<evidence type="ECO:0000256" key="4">
    <source>
        <dbReference type="ARBA" id="ARBA00022490"/>
    </source>
</evidence>
<evidence type="ECO:0000256" key="5">
    <source>
        <dbReference type="ARBA" id="ARBA00022598"/>
    </source>
</evidence>
<feature type="short sequence motif" description="'HIGH' region" evidence="13">
    <location>
        <begin position="30"/>
        <end position="40"/>
    </location>
</feature>
<feature type="binding site" evidence="13">
    <location>
        <position position="28"/>
    </location>
    <ligand>
        <name>Zn(2+)</name>
        <dbReference type="ChEBI" id="CHEBI:29105"/>
    </ligand>
</feature>
<dbReference type="InterPro" id="IPR015273">
    <property type="entry name" value="Cys-tRNA-synt_Ia_DALR"/>
</dbReference>
<dbReference type="GO" id="GO:0008270">
    <property type="term" value="F:zinc ion binding"/>
    <property type="evidence" value="ECO:0007669"/>
    <property type="project" value="UniProtKB-UniRule"/>
</dbReference>
<dbReference type="PANTHER" id="PTHR10890">
    <property type="entry name" value="CYSTEINYL-TRNA SYNTHETASE"/>
    <property type="match status" value="1"/>
</dbReference>
<dbReference type="FunFam" id="3.40.50.620:FF:000009">
    <property type="entry name" value="Cysteine--tRNA ligase"/>
    <property type="match status" value="1"/>
</dbReference>
<organism evidence="15 16">
    <name type="scientific">Ammonifex degensii (strain DSM 10501 / KC4)</name>
    <dbReference type="NCBI Taxonomy" id="429009"/>
    <lineage>
        <taxon>Bacteria</taxon>
        <taxon>Bacillati</taxon>
        <taxon>Bacillota</taxon>
        <taxon>Clostridia</taxon>
        <taxon>Thermoanaerobacterales</taxon>
        <taxon>Thermoanaerobacteraceae</taxon>
        <taxon>Ammonifex</taxon>
    </lineage>
</organism>
<dbReference type="CDD" id="cd00672">
    <property type="entry name" value="CysRS_core"/>
    <property type="match status" value="1"/>
</dbReference>
<dbReference type="EMBL" id="CP001785">
    <property type="protein sequence ID" value="ACX51556.1"/>
    <property type="molecule type" value="Genomic_DNA"/>
</dbReference>
<dbReference type="Pfam" id="PF01406">
    <property type="entry name" value="tRNA-synt_1e"/>
    <property type="match status" value="1"/>
</dbReference>
<keyword evidence="5 13" id="KW-0436">Ligase</keyword>
<dbReference type="InterPro" id="IPR032678">
    <property type="entry name" value="tRNA-synt_1_cat_dom"/>
</dbReference>
<dbReference type="PRINTS" id="PR00983">
    <property type="entry name" value="TRNASYNTHCYS"/>
</dbReference>
<dbReference type="KEGG" id="adg:Adeg_0403"/>
<reference evidence="15 16" key="1">
    <citation type="submission" date="2009-10" db="EMBL/GenBank/DDBJ databases">
        <title>Complete sequence of chromosome of Ammonifex degensii KC4.</title>
        <authorList>
            <consortium name="US DOE Joint Genome Institute"/>
            <person name="Kerfeld C."/>
            <person name="Goodner B."/>
            <person name="Huber H."/>
            <person name="Stetter K."/>
            <person name="Lucas S."/>
            <person name="Copeland A."/>
            <person name="Lapidus A."/>
            <person name="Glavina del Rio T."/>
            <person name="Dalin E."/>
            <person name="Tice H."/>
            <person name="Bruce D."/>
            <person name="Goodwin L."/>
            <person name="Pitluck S."/>
            <person name="Saunders E."/>
            <person name="Brettin T."/>
            <person name="Detter J.C."/>
            <person name="Han C."/>
            <person name="Larimer F."/>
            <person name="Land M."/>
            <person name="Hauser L."/>
            <person name="Kyrpides N."/>
            <person name="Ovchinnikova G."/>
            <person name="Richardson P."/>
        </authorList>
    </citation>
    <scope>NUCLEOTIDE SEQUENCE [LARGE SCALE GENOMIC DNA]</scope>
    <source>
        <strain evidence="16">DSM 10501 / KC4</strain>
    </source>
</reference>
<dbReference type="HOGENOM" id="CLU_013528_0_1_9"/>
<dbReference type="EC" id="6.1.1.16" evidence="13"/>
<keyword evidence="11 13" id="KW-0030">Aminoacyl-tRNA synthetase</keyword>
<keyword evidence="16" id="KW-1185">Reference proteome</keyword>
<keyword evidence="7 13" id="KW-0547">Nucleotide-binding</keyword>
<keyword evidence="6 13" id="KW-0479">Metal-binding</keyword>
<dbReference type="STRING" id="429009.Adeg_0403"/>
<sequence>MIEVYNTLTKRKEPFVPREPGRVRMYVCGPTTYNYIHLGNARALVVFDTIRRYLEYRGFRVFFVQNFTDIDDKIIKRAAEEKMDPQELALKYIEAYFEDADQINIKRADVHPRVSDHLPEIVELISILIDKGFAYAAEGDVYFAVRKFPAYGKLSGRQLSELRAGARVEPGENKRDPLDFALWKKAKPGEPSWPSPWGEGRPGWHIECSAMALKYLGPEFDIHGGGSDLIFPHHENEIAQSEAATGRPFARYWLHNGFITVKEEKMSKSLGNVFLLRKVMELYPPPAVRLFLLSTHYRSPLAYTPEYLEGAAKALSRLRSSWLFLQEAQKQAEESSGGTEQLARLDKWEQDFTAAMDDDFNTARALALFFDLAHEINSWAELRPLPPAPVLRRALLLWVSFNRVLGLFPERRGLPVVEQERTMVLEELVKLLVEIRQEARQRKDWATADRIRESLKNLGIVLEDTPAGTRWRWA</sequence>
<feature type="binding site" evidence="13">
    <location>
        <position position="268"/>
    </location>
    <ligand>
        <name>ATP</name>
        <dbReference type="ChEBI" id="CHEBI:30616"/>
    </ligand>
</feature>
<feature type="binding site" evidence="13">
    <location>
        <position position="237"/>
    </location>
    <ligand>
        <name>Zn(2+)</name>
        <dbReference type="ChEBI" id="CHEBI:29105"/>
    </ligand>
</feature>
<dbReference type="GO" id="GO:0005524">
    <property type="term" value="F:ATP binding"/>
    <property type="evidence" value="ECO:0007669"/>
    <property type="project" value="UniProtKB-UniRule"/>
</dbReference>
<dbReference type="SMART" id="SM00840">
    <property type="entry name" value="DALR_2"/>
    <property type="match status" value="1"/>
</dbReference>
<name>C9RBC9_AMMDK</name>
<evidence type="ECO:0000256" key="13">
    <source>
        <dbReference type="HAMAP-Rule" id="MF_00041"/>
    </source>
</evidence>
<comment type="subunit">
    <text evidence="3 13">Monomer.</text>
</comment>
<dbReference type="Pfam" id="PF23493">
    <property type="entry name" value="CysS_C"/>
    <property type="match status" value="1"/>
</dbReference>
<dbReference type="SUPFAM" id="SSF52374">
    <property type="entry name" value="Nucleotidylyl transferase"/>
    <property type="match status" value="1"/>
</dbReference>
<evidence type="ECO:0000256" key="2">
    <source>
        <dbReference type="ARBA" id="ARBA00005594"/>
    </source>
</evidence>
<accession>C9RBC9</accession>
<proteinExistence type="inferred from homology"/>
<keyword evidence="10 13" id="KW-0648">Protein biosynthesis</keyword>
<dbReference type="HAMAP" id="MF_00041">
    <property type="entry name" value="Cys_tRNA_synth"/>
    <property type="match status" value="1"/>
</dbReference>
<comment type="catalytic activity">
    <reaction evidence="12 13">
        <text>tRNA(Cys) + L-cysteine + ATP = L-cysteinyl-tRNA(Cys) + AMP + diphosphate</text>
        <dbReference type="Rhea" id="RHEA:17773"/>
        <dbReference type="Rhea" id="RHEA-COMP:9661"/>
        <dbReference type="Rhea" id="RHEA-COMP:9679"/>
        <dbReference type="ChEBI" id="CHEBI:30616"/>
        <dbReference type="ChEBI" id="CHEBI:33019"/>
        <dbReference type="ChEBI" id="CHEBI:35235"/>
        <dbReference type="ChEBI" id="CHEBI:78442"/>
        <dbReference type="ChEBI" id="CHEBI:78517"/>
        <dbReference type="ChEBI" id="CHEBI:456215"/>
        <dbReference type="EC" id="6.1.1.16"/>
    </reaction>
</comment>
<gene>
    <name evidence="13" type="primary">cysS</name>
    <name evidence="15" type="ordered locus">Adeg_0403</name>
</gene>
<evidence type="ECO:0000256" key="6">
    <source>
        <dbReference type="ARBA" id="ARBA00022723"/>
    </source>
</evidence>
<evidence type="ECO:0000313" key="15">
    <source>
        <dbReference type="EMBL" id="ACX51556.1"/>
    </source>
</evidence>
<dbReference type="PANTHER" id="PTHR10890:SF3">
    <property type="entry name" value="CYSTEINE--TRNA LIGASE, CYTOPLASMIC"/>
    <property type="match status" value="1"/>
</dbReference>
<dbReference type="Gene3D" id="1.20.120.1910">
    <property type="entry name" value="Cysteine-tRNA ligase, C-terminal anti-codon recognition domain"/>
    <property type="match status" value="1"/>
</dbReference>
<dbReference type="SUPFAM" id="SSF47323">
    <property type="entry name" value="Anticodon-binding domain of a subclass of class I aminoacyl-tRNA synthetases"/>
    <property type="match status" value="1"/>
</dbReference>
<evidence type="ECO:0000256" key="9">
    <source>
        <dbReference type="ARBA" id="ARBA00022840"/>
    </source>
</evidence>
<keyword evidence="8 13" id="KW-0862">Zinc</keyword>
<dbReference type="InterPro" id="IPR024909">
    <property type="entry name" value="Cys-tRNA/MSH_ligase"/>
</dbReference>
<evidence type="ECO:0000256" key="11">
    <source>
        <dbReference type="ARBA" id="ARBA00023146"/>
    </source>
</evidence>
<dbReference type="GO" id="GO:0006423">
    <property type="term" value="P:cysteinyl-tRNA aminoacylation"/>
    <property type="evidence" value="ECO:0007669"/>
    <property type="project" value="UniProtKB-UniRule"/>
</dbReference>
<comment type="similarity">
    <text evidence="2 13">Belongs to the class-I aminoacyl-tRNA synthetase family.</text>
</comment>
<feature type="binding site" evidence="13">
    <location>
        <position position="208"/>
    </location>
    <ligand>
        <name>Zn(2+)</name>
        <dbReference type="ChEBI" id="CHEBI:29105"/>
    </ligand>
</feature>
<evidence type="ECO:0000256" key="12">
    <source>
        <dbReference type="ARBA" id="ARBA00047398"/>
    </source>
</evidence>
<dbReference type="Pfam" id="PF09190">
    <property type="entry name" value="DALR_2"/>
    <property type="match status" value="1"/>
</dbReference>
<feature type="short sequence motif" description="'KMSKS' region" evidence="13">
    <location>
        <begin position="265"/>
        <end position="269"/>
    </location>
</feature>
<comment type="cofactor">
    <cofactor evidence="13">
        <name>Zn(2+)</name>
        <dbReference type="ChEBI" id="CHEBI:29105"/>
    </cofactor>
    <text evidence="13">Binds 1 zinc ion per subunit.</text>
</comment>
<dbReference type="NCBIfam" id="TIGR00435">
    <property type="entry name" value="cysS"/>
    <property type="match status" value="1"/>
</dbReference>
<dbReference type="AlphaFoldDB" id="C9RBC9"/>
<dbReference type="InterPro" id="IPR056411">
    <property type="entry name" value="CysS_C"/>
</dbReference>
<evidence type="ECO:0000256" key="7">
    <source>
        <dbReference type="ARBA" id="ARBA00022741"/>
    </source>
</evidence>
<evidence type="ECO:0000256" key="10">
    <source>
        <dbReference type="ARBA" id="ARBA00022917"/>
    </source>
</evidence>
<dbReference type="InterPro" id="IPR014729">
    <property type="entry name" value="Rossmann-like_a/b/a_fold"/>
</dbReference>
<evidence type="ECO:0000256" key="3">
    <source>
        <dbReference type="ARBA" id="ARBA00011245"/>
    </source>
</evidence>
<dbReference type="Gene3D" id="3.40.50.620">
    <property type="entry name" value="HUPs"/>
    <property type="match status" value="1"/>
</dbReference>
<evidence type="ECO:0000313" key="16">
    <source>
        <dbReference type="Proteomes" id="UP000002620"/>
    </source>
</evidence>
<dbReference type="GO" id="GO:0005829">
    <property type="term" value="C:cytosol"/>
    <property type="evidence" value="ECO:0007669"/>
    <property type="project" value="TreeGrafter"/>
</dbReference>
<protein>
    <recommendedName>
        <fullName evidence="13">Cysteine--tRNA ligase</fullName>
        <ecNumber evidence="13">6.1.1.16</ecNumber>
    </recommendedName>
    <alternativeName>
        <fullName evidence="13">Cysteinyl-tRNA synthetase</fullName>
        <shortName evidence="13">CysRS</shortName>
    </alternativeName>
</protein>
<dbReference type="InterPro" id="IPR015803">
    <property type="entry name" value="Cys-tRNA-ligase"/>
</dbReference>
<comment type="subcellular location">
    <subcellularLocation>
        <location evidence="1 13">Cytoplasm</location>
    </subcellularLocation>
</comment>
<feature type="domain" description="Cysteinyl-tRNA synthetase class Ia DALR" evidence="14">
    <location>
        <begin position="351"/>
        <end position="413"/>
    </location>
</feature>
<keyword evidence="9 13" id="KW-0067">ATP-binding</keyword>
<dbReference type="GO" id="GO:0004817">
    <property type="term" value="F:cysteine-tRNA ligase activity"/>
    <property type="evidence" value="ECO:0007669"/>
    <property type="project" value="UniProtKB-UniRule"/>
</dbReference>
<evidence type="ECO:0000256" key="8">
    <source>
        <dbReference type="ARBA" id="ARBA00022833"/>
    </source>
</evidence>
<evidence type="ECO:0000259" key="14">
    <source>
        <dbReference type="SMART" id="SM00840"/>
    </source>
</evidence>